<evidence type="ECO:0000256" key="11">
    <source>
        <dbReference type="ARBA" id="ARBA00024870"/>
    </source>
</evidence>
<accession>A0A1B6LPA3</accession>
<evidence type="ECO:0000256" key="13">
    <source>
        <dbReference type="PROSITE-ProRule" id="PRU00731"/>
    </source>
</evidence>
<evidence type="ECO:0000256" key="6">
    <source>
        <dbReference type="ARBA" id="ARBA00018546"/>
    </source>
</evidence>
<proteinExistence type="inferred from homology"/>
<dbReference type="InterPro" id="IPR002931">
    <property type="entry name" value="Transglutaminase-like"/>
</dbReference>
<feature type="region of interest" description="Disordered" evidence="14">
    <location>
        <begin position="153"/>
        <end position="202"/>
    </location>
</feature>
<dbReference type="AlphaFoldDB" id="A0A1B6LPA3"/>
<dbReference type="InterPro" id="IPR018997">
    <property type="entry name" value="PUB_domain"/>
</dbReference>
<evidence type="ECO:0000256" key="10">
    <source>
        <dbReference type="ARBA" id="ARBA00022833"/>
    </source>
</evidence>
<evidence type="ECO:0000256" key="7">
    <source>
        <dbReference type="ARBA" id="ARBA00022490"/>
    </source>
</evidence>
<dbReference type="SUPFAM" id="SSF143503">
    <property type="entry name" value="PUG domain-like"/>
    <property type="match status" value="1"/>
</dbReference>
<evidence type="ECO:0000256" key="5">
    <source>
        <dbReference type="ARBA" id="ARBA00012158"/>
    </source>
</evidence>
<dbReference type="InterPro" id="IPR050883">
    <property type="entry name" value="PNGase"/>
</dbReference>
<name>A0A1B6LPA3_9HEMI</name>
<dbReference type="EC" id="3.5.1.52" evidence="5"/>
<comment type="similarity">
    <text evidence="4 13">Belongs to the transglutaminase-like superfamily. PNGase family.</text>
</comment>
<dbReference type="GO" id="GO:0000224">
    <property type="term" value="F:peptide-N4-(N-acetyl-beta-glucosaminyl)asparagine amidase activity"/>
    <property type="evidence" value="ECO:0007669"/>
    <property type="project" value="UniProtKB-EC"/>
</dbReference>
<evidence type="ECO:0000259" key="15">
    <source>
        <dbReference type="PROSITE" id="PS51398"/>
    </source>
</evidence>
<feature type="compositionally biased region" description="Low complexity" evidence="14">
    <location>
        <begin position="162"/>
        <end position="202"/>
    </location>
</feature>
<dbReference type="GO" id="GO:0005634">
    <property type="term" value="C:nucleus"/>
    <property type="evidence" value="ECO:0007669"/>
    <property type="project" value="TreeGrafter"/>
</dbReference>
<evidence type="ECO:0000256" key="8">
    <source>
        <dbReference type="ARBA" id="ARBA00022723"/>
    </source>
</evidence>
<dbReference type="InterPro" id="IPR008979">
    <property type="entry name" value="Galactose-bd-like_sf"/>
</dbReference>
<dbReference type="Gene3D" id="3.10.620.30">
    <property type="match status" value="1"/>
</dbReference>
<dbReference type="InterPro" id="IPR006588">
    <property type="entry name" value="Peptide_N_glycanase_PAW_dom"/>
</dbReference>
<evidence type="ECO:0000256" key="4">
    <source>
        <dbReference type="ARBA" id="ARBA00009390"/>
    </source>
</evidence>
<protein>
    <recommendedName>
        <fullName evidence="6">Peptide-N(4)-(N-acetyl-beta-glucosaminyl)asparagine amidase</fullName>
        <ecNumber evidence="5">3.5.1.52</ecNumber>
    </recommendedName>
    <alternativeName>
        <fullName evidence="12">Peptide:N-glycanase</fullName>
    </alternativeName>
</protein>
<evidence type="ECO:0000256" key="1">
    <source>
        <dbReference type="ARBA" id="ARBA00001650"/>
    </source>
</evidence>
<dbReference type="Pfam" id="PF09409">
    <property type="entry name" value="PUB"/>
    <property type="match status" value="1"/>
</dbReference>
<evidence type="ECO:0000256" key="2">
    <source>
        <dbReference type="ARBA" id="ARBA00001947"/>
    </source>
</evidence>
<gene>
    <name evidence="16" type="ORF">g.7796</name>
</gene>
<dbReference type="PROSITE" id="PS51398">
    <property type="entry name" value="PAW"/>
    <property type="match status" value="1"/>
</dbReference>
<feature type="domain" description="PAW" evidence="15">
    <location>
        <begin position="491"/>
        <end position="695"/>
    </location>
</feature>
<dbReference type="InterPro" id="IPR036339">
    <property type="entry name" value="PUB-like_dom_sf"/>
</dbReference>
<keyword evidence="8" id="KW-0479">Metal-binding</keyword>
<dbReference type="Pfam" id="PF01841">
    <property type="entry name" value="Transglut_core"/>
    <property type="match status" value="1"/>
</dbReference>
<comment type="catalytic activity">
    <reaction evidence="1">
        <text>Hydrolysis of an N(4)-(acetyl-beta-D-glucosaminyl)asparagine residue in which the glucosamine residue may be further glycosylated, to yield a (substituted) N-acetyl-beta-D-glucosaminylamine and a peptide containing an aspartate residue.</text>
        <dbReference type="EC" id="3.5.1.52"/>
    </reaction>
</comment>
<dbReference type="GO" id="GO:0006516">
    <property type="term" value="P:glycoprotein catabolic process"/>
    <property type="evidence" value="ECO:0007669"/>
    <property type="project" value="InterPro"/>
</dbReference>
<evidence type="ECO:0000313" key="16">
    <source>
        <dbReference type="EMBL" id="JAT25515.1"/>
    </source>
</evidence>
<reference evidence="16" key="1">
    <citation type="submission" date="2015-11" db="EMBL/GenBank/DDBJ databases">
        <title>De novo transcriptome assembly of four potential Pierce s Disease insect vectors from Arizona vineyards.</title>
        <authorList>
            <person name="Tassone E.E."/>
        </authorList>
    </citation>
    <scope>NUCLEOTIDE SEQUENCE</scope>
</reference>
<dbReference type="SUPFAM" id="SSF49785">
    <property type="entry name" value="Galactose-binding domain-like"/>
    <property type="match status" value="1"/>
</dbReference>
<evidence type="ECO:0000256" key="3">
    <source>
        <dbReference type="ARBA" id="ARBA00004496"/>
    </source>
</evidence>
<keyword evidence="7" id="KW-0963">Cytoplasm</keyword>
<comment type="cofactor">
    <cofactor evidence="2">
        <name>Zn(2+)</name>
        <dbReference type="ChEBI" id="CHEBI:29105"/>
    </cofactor>
</comment>
<dbReference type="PANTHER" id="PTHR12143">
    <property type="entry name" value="PEPTIDE N-GLYCANASE PNGASE -RELATED"/>
    <property type="match status" value="1"/>
</dbReference>
<keyword evidence="9" id="KW-0378">Hydrolase</keyword>
<keyword evidence="10" id="KW-0862">Zinc</keyword>
<comment type="subcellular location">
    <subcellularLocation>
        <location evidence="3">Cytoplasm</location>
    </subcellularLocation>
</comment>
<organism evidence="16">
    <name type="scientific">Graphocephala atropunctata</name>
    <dbReference type="NCBI Taxonomy" id="36148"/>
    <lineage>
        <taxon>Eukaryota</taxon>
        <taxon>Metazoa</taxon>
        <taxon>Ecdysozoa</taxon>
        <taxon>Arthropoda</taxon>
        <taxon>Hexapoda</taxon>
        <taxon>Insecta</taxon>
        <taxon>Pterygota</taxon>
        <taxon>Neoptera</taxon>
        <taxon>Paraneoptera</taxon>
        <taxon>Hemiptera</taxon>
        <taxon>Auchenorrhyncha</taxon>
        <taxon>Membracoidea</taxon>
        <taxon>Cicadellidae</taxon>
        <taxon>Cicadellinae</taxon>
        <taxon>Cicadellini</taxon>
        <taxon>Graphocephala</taxon>
    </lineage>
</organism>
<comment type="function">
    <text evidence="11">Specifically deglycosylates the denatured form of N-linked glycoproteins in the cytoplasm and assists their proteasome-mediated degradation. Cleaves the beta-aspartyl-glucosamine (GlcNAc) of the glycan and the amide side chain of Asn, converting Asn to Asp. Prefers proteins containing high-mannose over those bearing complex type oligosaccharides. Can recognize misfolded proteins in the endoplasmic reticulum that are exported to the cytosol to be destroyed and deglycosylate them, while it has no activity toward native proteins. Deglycosylation is a prerequisite for subsequent proteasome-mediated degradation of some, but not all, misfolded glycoproteins.</text>
</comment>
<dbReference type="Gene3D" id="2.60.120.1020">
    <property type="entry name" value="Peptide N glycanase, PAW domain"/>
    <property type="match status" value="1"/>
</dbReference>
<dbReference type="EMBL" id="GEBQ01014462">
    <property type="protein sequence ID" value="JAT25515.1"/>
    <property type="molecule type" value="Transcribed_RNA"/>
</dbReference>
<feature type="non-terminal residue" evidence="16">
    <location>
        <position position="1"/>
    </location>
</feature>
<dbReference type="GO" id="GO:0005829">
    <property type="term" value="C:cytosol"/>
    <property type="evidence" value="ECO:0007669"/>
    <property type="project" value="TreeGrafter"/>
</dbReference>
<dbReference type="GO" id="GO:0046872">
    <property type="term" value="F:metal ion binding"/>
    <property type="evidence" value="ECO:0007669"/>
    <property type="project" value="UniProtKB-KW"/>
</dbReference>
<dbReference type="SMART" id="SM00580">
    <property type="entry name" value="PUG"/>
    <property type="match status" value="1"/>
</dbReference>
<dbReference type="PANTHER" id="PTHR12143:SF19">
    <property type="entry name" value="PEPTIDE-N(4)-(N-ACETYL-BETA-GLUCOSAMINYL)ASPARAGINE AMIDASE"/>
    <property type="match status" value="1"/>
</dbReference>
<dbReference type="Gene3D" id="2.20.25.10">
    <property type="match status" value="1"/>
</dbReference>
<dbReference type="Pfam" id="PF04721">
    <property type="entry name" value="PAW"/>
    <property type="match status" value="1"/>
</dbReference>
<dbReference type="SUPFAM" id="SSF54001">
    <property type="entry name" value="Cysteine proteinases"/>
    <property type="match status" value="1"/>
</dbReference>
<dbReference type="Gene3D" id="1.20.58.2190">
    <property type="match status" value="1"/>
</dbReference>
<dbReference type="InterPro" id="IPR038765">
    <property type="entry name" value="Papain-like_cys_pep_sf"/>
</dbReference>
<evidence type="ECO:0000256" key="12">
    <source>
        <dbReference type="ARBA" id="ARBA00032901"/>
    </source>
</evidence>
<dbReference type="SMART" id="SM00460">
    <property type="entry name" value="TGc"/>
    <property type="match status" value="1"/>
</dbReference>
<evidence type="ECO:0000256" key="14">
    <source>
        <dbReference type="SAM" id="MobiDB-lite"/>
    </source>
</evidence>
<dbReference type="InterPro" id="IPR038680">
    <property type="entry name" value="PAW_sf"/>
</dbReference>
<dbReference type="FunFam" id="2.60.120.1020:FF:000001">
    <property type="entry name" value="Peptide-N(4)-(N-acetyl-beta-glucosaminyl)asparagine amidase"/>
    <property type="match status" value="1"/>
</dbReference>
<sequence>AEVEVIIFIKFFLRPVFTEDVENTFTLKVKFDFHKPYTVYRSINSLSIPIMSKFKCIESLEENSAEVFLQVTSILLRLVDNVLHYPSNPKYRKLRLENKLISSVIMPSIGAMECLFEIGFQEGDDALLLPPESTSIEKLKRFREEIANRRKKYLKDNSAAGTSNSETSQSQSSGSKERQSTPQPGAAAASPAKPASSNTSNSTNAFLSKLRQHSALVLQYEEEGTKHKALAVVPLSDIGERVERRMRQHQQQALKSGQPINEASLQETLFFMELMSWFKNDFFEWVNSPKCPKCDCDTVFVETNTNSNSQESIRIEEYKCGKCSARVAFPRHNAAKKLLETRKGRCGEWANAFTAVVRALNWDARLIFDESDHAWTEVYFKSEGRWVHCDPCECALDKPLLYEKGWNKQLSYVMGFSHEDVQDVTWRYSANHTAVLARRRLCSEPQLVQTVHELNRLRQANLSTARRKALARRTLVELVQLMSPATDAEGDTQGRQSGSLAWRLARAETSLAQAGPETSLTQAYVWTPTPEEVKEKRMAISYCTGTDMYRRELGEERVRGWRTRIFTAENMFRKEEKDWKTVYLCRTENSTEGRISWQVDLTAAGLQVGEVEVRCPATTYESGSVLWLLCSGDKCVRISGGQIKTLELRGTTNLTLTATLTGGKGEVAWQHAQLFRQPLDTTDAAFSLSLSLISP</sequence>
<evidence type="ECO:0000256" key="9">
    <source>
        <dbReference type="ARBA" id="ARBA00022801"/>
    </source>
</evidence>